<protein>
    <submittedName>
        <fullName evidence="2">NnrS family protein</fullName>
    </submittedName>
</protein>
<gene>
    <name evidence="2" type="ORF">DVT68_16560</name>
</gene>
<proteinExistence type="predicted"/>
<feature type="transmembrane region" description="Helical" evidence="1">
    <location>
        <begin position="98"/>
        <end position="116"/>
    </location>
</feature>
<dbReference type="Pfam" id="PF05940">
    <property type="entry name" value="NnrS"/>
    <property type="match status" value="1"/>
</dbReference>
<keyword evidence="1" id="KW-1133">Transmembrane helix</keyword>
<feature type="transmembrane region" description="Helical" evidence="1">
    <location>
        <begin position="380"/>
        <end position="401"/>
    </location>
</feature>
<feature type="transmembrane region" description="Helical" evidence="1">
    <location>
        <begin position="279"/>
        <end position="299"/>
    </location>
</feature>
<feature type="transmembrane region" description="Helical" evidence="1">
    <location>
        <begin position="122"/>
        <end position="143"/>
    </location>
</feature>
<keyword evidence="1" id="KW-0472">Membrane</keyword>
<feature type="transmembrane region" description="Helical" evidence="1">
    <location>
        <begin position="67"/>
        <end position="86"/>
    </location>
</feature>
<dbReference type="RefSeq" id="WP_114826214.1">
    <property type="nucleotide sequence ID" value="NZ_QQSY01000005.1"/>
</dbReference>
<evidence type="ECO:0000313" key="3">
    <source>
        <dbReference type="Proteomes" id="UP000254711"/>
    </source>
</evidence>
<feature type="transmembrane region" description="Helical" evidence="1">
    <location>
        <begin position="25"/>
        <end position="47"/>
    </location>
</feature>
<evidence type="ECO:0000313" key="2">
    <source>
        <dbReference type="EMBL" id="RDI97368.1"/>
    </source>
</evidence>
<sequence length="410" mass="44210">MSTVNTSSRAIPPLSTLLAAPHRGMFLIGALALLANMIWWTWALVAAWQGLPFPRQAMPSMWAHGFLMQYATLAPFVFGFLLTVFPRWMSLPDVPRRVYATVFALVLGGGILVLAAQSGVPMLLPAGLLAMLSGWLVAMTSLGARLRANGGRDRWAVSAFAALAFGALGLALALGYACGGSPNLMQAAISIGTFGLLVPVYFTVAHRMVPFFSNNVVPGYRVVRPLGSLAGVWVLVLAHLAFDLAGAARWRWLADLPLAALLGWQWIAWQPWKARKPGLLAVLYIALAWLPLSFALFAADSLTLFVHGASGWARAPLHALTIGFLASMLVAMVTRVTHGHSGRPLTMGPIPWLAFVGMQLAAMVRVLADAAERPWPLYVLAAALWLLALAPWVVRAAWIYLTPRRDGKPG</sequence>
<comment type="caution">
    <text evidence="2">The sequence shown here is derived from an EMBL/GenBank/DDBJ whole genome shotgun (WGS) entry which is preliminary data.</text>
</comment>
<feature type="transmembrane region" description="Helical" evidence="1">
    <location>
        <begin position="155"/>
        <end position="177"/>
    </location>
</feature>
<keyword evidence="3" id="KW-1185">Reference proteome</keyword>
<feature type="transmembrane region" description="Helical" evidence="1">
    <location>
        <begin position="183"/>
        <end position="202"/>
    </location>
</feature>
<accession>A0A370K438</accession>
<name>A0A370K438_9GAMM</name>
<feature type="transmembrane region" description="Helical" evidence="1">
    <location>
        <begin position="222"/>
        <end position="242"/>
    </location>
</feature>
<evidence type="ECO:0000256" key="1">
    <source>
        <dbReference type="SAM" id="Phobius"/>
    </source>
</evidence>
<dbReference type="Proteomes" id="UP000254711">
    <property type="component" value="Unassembled WGS sequence"/>
</dbReference>
<dbReference type="OrthoDB" id="9770040at2"/>
<organism evidence="2 3">
    <name type="scientific">Dyella solisilvae</name>
    <dbReference type="NCBI Taxonomy" id="1920168"/>
    <lineage>
        <taxon>Bacteria</taxon>
        <taxon>Pseudomonadati</taxon>
        <taxon>Pseudomonadota</taxon>
        <taxon>Gammaproteobacteria</taxon>
        <taxon>Lysobacterales</taxon>
        <taxon>Rhodanobacteraceae</taxon>
        <taxon>Dyella</taxon>
    </lineage>
</organism>
<feature type="transmembrane region" description="Helical" evidence="1">
    <location>
        <begin position="350"/>
        <end position="368"/>
    </location>
</feature>
<keyword evidence="1" id="KW-0812">Transmembrane</keyword>
<feature type="transmembrane region" description="Helical" evidence="1">
    <location>
        <begin position="319"/>
        <end position="338"/>
    </location>
</feature>
<dbReference type="InterPro" id="IPR010266">
    <property type="entry name" value="NnrS"/>
</dbReference>
<dbReference type="EMBL" id="QQSY01000005">
    <property type="protein sequence ID" value="RDI97368.1"/>
    <property type="molecule type" value="Genomic_DNA"/>
</dbReference>
<dbReference type="AlphaFoldDB" id="A0A370K438"/>
<reference evidence="2 3" key="1">
    <citation type="submission" date="2018-07" db="EMBL/GenBank/DDBJ databases">
        <title>Dyella solisilvae sp. nov., isolated from the pine and broad-leaved mixed forest soil.</title>
        <authorList>
            <person name="Gao Z."/>
            <person name="Qiu L."/>
        </authorList>
    </citation>
    <scope>NUCLEOTIDE SEQUENCE [LARGE SCALE GENOMIC DNA]</scope>
    <source>
        <strain evidence="2 3">DHG54</strain>
    </source>
</reference>